<keyword evidence="15" id="KW-0812">Transmembrane</keyword>
<dbReference type="Proteomes" id="UP001596110">
    <property type="component" value="Unassembled WGS sequence"/>
</dbReference>
<name>A0ABW0U9K2_9STRE</name>
<dbReference type="PRINTS" id="PR00737">
    <property type="entry name" value="GLHYDRLASE16"/>
</dbReference>
<feature type="chain" id="PRO_5046911049" description="Beta-glucanase" evidence="16">
    <location>
        <begin position="22"/>
        <end position="434"/>
    </location>
</feature>
<evidence type="ECO:0000256" key="3">
    <source>
        <dbReference type="ARBA" id="ARBA00012690"/>
    </source>
</evidence>
<evidence type="ECO:0000259" key="17">
    <source>
        <dbReference type="PROSITE" id="PS50847"/>
    </source>
</evidence>
<feature type="transmembrane region" description="Helical" evidence="15">
    <location>
        <begin position="409"/>
        <end position="429"/>
    </location>
</feature>
<comment type="similarity">
    <text evidence="2">Belongs to the glycosyl hydrolase 16 family.</text>
</comment>
<dbReference type="InterPro" id="IPR008263">
    <property type="entry name" value="GH16_AS"/>
</dbReference>
<dbReference type="InterPro" id="IPR008264">
    <property type="entry name" value="Beta_glucanase"/>
</dbReference>
<evidence type="ECO:0000256" key="10">
    <source>
        <dbReference type="ARBA" id="ARBA00023295"/>
    </source>
</evidence>
<feature type="signal peptide" evidence="16">
    <location>
        <begin position="1"/>
        <end position="21"/>
    </location>
</feature>
<keyword evidence="20" id="KW-1185">Reference proteome</keyword>
<evidence type="ECO:0000256" key="9">
    <source>
        <dbReference type="ARBA" id="ARBA00023088"/>
    </source>
</evidence>
<evidence type="ECO:0000313" key="19">
    <source>
        <dbReference type="EMBL" id="MFC5630171.1"/>
    </source>
</evidence>
<dbReference type="PANTHER" id="PTHR31062">
    <property type="entry name" value="XYLOGLUCAN ENDOTRANSGLUCOSYLASE/HYDROLASE PROTEIN 8-RELATED"/>
    <property type="match status" value="1"/>
</dbReference>
<evidence type="ECO:0000256" key="14">
    <source>
        <dbReference type="SAM" id="MobiDB-lite"/>
    </source>
</evidence>
<keyword evidence="5" id="KW-0134">Cell wall</keyword>
<evidence type="ECO:0000256" key="12">
    <source>
        <dbReference type="ARBA" id="ARBA00029771"/>
    </source>
</evidence>
<dbReference type="SUPFAM" id="SSF49899">
    <property type="entry name" value="Concanavalin A-like lectins/glucanases"/>
    <property type="match status" value="1"/>
</dbReference>
<keyword evidence="15" id="KW-0472">Membrane</keyword>
<keyword evidence="9" id="KW-0572">Peptidoglycan-anchor</keyword>
<dbReference type="Pfam" id="PF00722">
    <property type="entry name" value="Glyco_hydro_16"/>
    <property type="match status" value="1"/>
</dbReference>
<feature type="region of interest" description="Disordered" evidence="14">
    <location>
        <begin position="315"/>
        <end position="347"/>
    </location>
</feature>
<dbReference type="NCBIfam" id="TIGR01167">
    <property type="entry name" value="LPXTG_anchor"/>
    <property type="match status" value="1"/>
</dbReference>
<evidence type="ECO:0000256" key="5">
    <source>
        <dbReference type="ARBA" id="ARBA00022512"/>
    </source>
</evidence>
<evidence type="ECO:0000256" key="4">
    <source>
        <dbReference type="ARBA" id="ARBA00014569"/>
    </source>
</evidence>
<evidence type="ECO:0000256" key="15">
    <source>
        <dbReference type="SAM" id="Phobius"/>
    </source>
</evidence>
<sequence>MSKKTVLKWICVTATICSLHAGIVTVVAEDVTTTPSLTDNTTLIDEAVSSTDVTTPVEEVASSVETNTTIETEAQPSSANEEVTDVETDTSESETVALASEYSTDFDAYDEATMAKADWWNGNPFGAVWKPDKVAVENGVMTLTIDKGTDTSAPVEYISGELRTQEFFHYGTYEVSMKPIKNPGTVSSFFTYTGPSDNNPWDEVDIEFLGKDTTKVQFNYYTNGKGEHEYVHELGFDASEAFHTYAFDWQKDYITWYVDGKAVYTATENIPVTPGRIMMNAWPGKGVDEWLQPYDGQTPLVASYDRFSYKATEPVKENVPPISETPDSQPPVAPSTNEDNLVPNTKPTVPVENIPLVKLSGADPVSNTDRTTEVQSIKRTEGPVVEEVVHTGFVTQKSTILPKTGSQEGVLATLLGFVSLLTGFILVPLRKKNN</sequence>
<keyword evidence="15" id="KW-1133">Transmembrane helix</keyword>
<feature type="compositionally biased region" description="Polar residues" evidence="14">
    <location>
        <begin position="334"/>
        <end position="347"/>
    </location>
</feature>
<accession>A0ABW0U9K2</accession>
<reference evidence="20" key="1">
    <citation type="journal article" date="2019" name="Int. J. Syst. Evol. Microbiol.">
        <title>The Global Catalogue of Microorganisms (GCM) 10K type strain sequencing project: providing services to taxonomists for standard genome sequencing and annotation.</title>
        <authorList>
            <consortium name="The Broad Institute Genomics Platform"/>
            <consortium name="The Broad Institute Genome Sequencing Center for Infectious Disease"/>
            <person name="Wu L."/>
            <person name="Ma J."/>
        </authorList>
    </citation>
    <scope>NUCLEOTIDE SEQUENCE [LARGE SCALE GENOMIC DNA]</scope>
    <source>
        <strain evidence="20">DT43</strain>
    </source>
</reference>
<organism evidence="19 20">
    <name type="scientific">Streptococcus caledonicus</name>
    <dbReference type="NCBI Taxonomy" id="2614158"/>
    <lineage>
        <taxon>Bacteria</taxon>
        <taxon>Bacillati</taxon>
        <taxon>Bacillota</taxon>
        <taxon>Bacilli</taxon>
        <taxon>Lactobacillales</taxon>
        <taxon>Streptococcaceae</taxon>
        <taxon>Streptococcus</taxon>
    </lineage>
</organism>
<dbReference type="Gene3D" id="2.60.120.200">
    <property type="match status" value="1"/>
</dbReference>
<evidence type="ECO:0000256" key="16">
    <source>
        <dbReference type="SAM" id="SignalP"/>
    </source>
</evidence>
<comment type="catalytic activity">
    <reaction evidence="1">
        <text>Hydrolysis of (1-&gt;4)-beta-D-glucosidic linkages in beta-D-glucans containing (1-&gt;3)- and (1-&gt;4)-bonds.</text>
        <dbReference type="EC" id="3.2.1.73"/>
    </reaction>
</comment>
<dbReference type="InterPro" id="IPR019931">
    <property type="entry name" value="LPXTG_anchor"/>
</dbReference>
<protein>
    <recommendedName>
        <fullName evidence="4">Beta-glucanase</fullName>
        <ecNumber evidence="3">3.2.1.73</ecNumber>
    </recommendedName>
    <alternativeName>
        <fullName evidence="13">1,3-1,4-beta-D-glucan 4-glucanohydrolase</fullName>
    </alternativeName>
    <alternativeName>
        <fullName evidence="12">Endo-beta-1,3-1,4 glucanase</fullName>
    </alternativeName>
    <alternativeName>
        <fullName evidence="11">Lichenase</fullName>
    </alternativeName>
</protein>
<feature type="domain" description="Gram-positive cocci surface proteins LPxTG" evidence="17">
    <location>
        <begin position="401"/>
        <end position="434"/>
    </location>
</feature>
<evidence type="ECO:0000256" key="13">
    <source>
        <dbReference type="ARBA" id="ARBA00031665"/>
    </source>
</evidence>
<evidence type="ECO:0000259" key="18">
    <source>
        <dbReference type="PROSITE" id="PS51762"/>
    </source>
</evidence>
<evidence type="ECO:0000313" key="20">
    <source>
        <dbReference type="Proteomes" id="UP001596110"/>
    </source>
</evidence>
<dbReference type="PROSITE" id="PS51762">
    <property type="entry name" value="GH16_2"/>
    <property type="match status" value="1"/>
</dbReference>
<keyword evidence="6" id="KW-0964">Secreted</keyword>
<evidence type="ECO:0000256" key="8">
    <source>
        <dbReference type="ARBA" id="ARBA00022801"/>
    </source>
</evidence>
<dbReference type="InterPro" id="IPR000757">
    <property type="entry name" value="Beta-glucanase-like"/>
</dbReference>
<dbReference type="EC" id="3.2.1.73" evidence="3"/>
<evidence type="ECO:0000256" key="11">
    <source>
        <dbReference type="ARBA" id="ARBA00029722"/>
    </source>
</evidence>
<evidence type="ECO:0000256" key="6">
    <source>
        <dbReference type="ARBA" id="ARBA00022525"/>
    </source>
</evidence>
<feature type="domain" description="GH16" evidence="18">
    <location>
        <begin position="84"/>
        <end position="313"/>
    </location>
</feature>
<comment type="caution">
    <text evidence="19">The sequence shown here is derived from an EMBL/GenBank/DDBJ whole genome shotgun (WGS) entry which is preliminary data.</text>
</comment>
<keyword evidence="10" id="KW-0326">Glycosidase</keyword>
<evidence type="ECO:0000256" key="7">
    <source>
        <dbReference type="ARBA" id="ARBA00022729"/>
    </source>
</evidence>
<dbReference type="PROSITE" id="PS50847">
    <property type="entry name" value="GRAM_POS_ANCHORING"/>
    <property type="match status" value="1"/>
</dbReference>
<proteinExistence type="inferred from homology"/>
<dbReference type="InterPro" id="IPR013320">
    <property type="entry name" value="ConA-like_dom_sf"/>
</dbReference>
<keyword evidence="8" id="KW-0378">Hydrolase</keyword>
<dbReference type="PROSITE" id="PS01034">
    <property type="entry name" value="GH16_1"/>
    <property type="match status" value="1"/>
</dbReference>
<dbReference type="NCBIfam" id="NF047856">
    <property type="entry name" value="BGlucanaseBglS"/>
    <property type="match status" value="1"/>
</dbReference>
<evidence type="ECO:0000256" key="1">
    <source>
        <dbReference type="ARBA" id="ARBA00000481"/>
    </source>
</evidence>
<dbReference type="CDD" id="cd02175">
    <property type="entry name" value="GH16_lichenase"/>
    <property type="match status" value="1"/>
</dbReference>
<evidence type="ECO:0000256" key="2">
    <source>
        <dbReference type="ARBA" id="ARBA00006865"/>
    </source>
</evidence>
<dbReference type="RefSeq" id="WP_156806824.1">
    <property type="nucleotide sequence ID" value="NZ_JBHSOJ010000004.1"/>
</dbReference>
<keyword evidence="7 16" id="KW-0732">Signal</keyword>
<dbReference type="InterPro" id="IPR044791">
    <property type="entry name" value="Beta-glucanase/XTH"/>
</dbReference>
<dbReference type="EMBL" id="JBHSOJ010000004">
    <property type="protein sequence ID" value="MFC5630171.1"/>
    <property type="molecule type" value="Genomic_DNA"/>
</dbReference>
<gene>
    <name evidence="19" type="ORF">ACFPQ3_00770</name>
</gene>